<dbReference type="PaxDb" id="284590-Q6CNR0"/>
<evidence type="ECO:0000256" key="1">
    <source>
        <dbReference type="SAM" id="MobiDB-lite"/>
    </source>
</evidence>
<name>Q6CNR0_KLULA</name>
<dbReference type="KEGG" id="kla:KLLA0_E10605g"/>
<evidence type="ECO:0000313" key="3">
    <source>
        <dbReference type="Proteomes" id="UP000000598"/>
    </source>
</evidence>
<dbReference type="Proteomes" id="UP000000598">
    <property type="component" value="Chromosome E"/>
</dbReference>
<feature type="region of interest" description="Disordered" evidence="1">
    <location>
        <begin position="1"/>
        <end position="22"/>
    </location>
</feature>
<dbReference type="AlphaFoldDB" id="Q6CNR0"/>
<dbReference type="RefSeq" id="XP_454429.1">
    <property type="nucleotide sequence ID" value="XM_454429.1"/>
</dbReference>
<dbReference type="InParanoid" id="Q6CNR0"/>
<dbReference type="eggNOG" id="ENOG502S1H9">
    <property type="taxonomic scope" value="Eukaryota"/>
</dbReference>
<protein>
    <submittedName>
        <fullName evidence="2">KLLA0E10605p</fullName>
    </submittedName>
</protein>
<gene>
    <name evidence="2" type="ORF">KLLA0_E10605g</name>
</gene>
<dbReference type="EMBL" id="CR382125">
    <property type="protein sequence ID" value="CAG99516.1"/>
    <property type="molecule type" value="Genomic_DNA"/>
</dbReference>
<evidence type="ECO:0000313" key="2">
    <source>
        <dbReference type="EMBL" id="CAG99516.1"/>
    </source>
</evidence>
<proteinExistence type="predicted"/>
<keyword evidence="3" id="KW-1185">Reference proteome</keyword>
<dbReference type="OMA" id="SESPRIW"/>
<dbReference type="HOGENOM" id="CLU_1001781_0_0_1"/>
<reference evidence="2 3" key="1">
    <citation type="journal article" date="2004" name="Nature">
        <title>Genome evolution in yeasts.</title>
        <authorList>
            <consortium name="Genolevures"/>
            <person name="Dujon B."/>
            <person name="Sherman D."/>
            <person name="Fischer G."/>
            <person name="Durrens P."/>
            <person name="Casaregola S."/>
            <person name="Lafontaine I."/>
            <person name="de Montigny J."/>
            <person name="Marck C."/>
            <person name="Neuveglise C."/>
            <person name="Talla E."/>
            <person name="Goffard N."/>
            <person name="Frangeul L."/>
            <person name="Aigle M."/>
            <person name="Anthouard V."/>
            <person name="Babour A."/>
            <person name="Barbe V."/>
            <person name="Barnay S."/>
            <person name="Blanchin S."/>
            <person name="Beckerich J.M."/>
            <person name="Beyne E."/>
            <person name="Bleykasten C."/>
            <person name="Boisrame A."/>
            <person name="Boyer J."/>
            <person name="Cattolico L."/>
            <person name="Confanioleri F."/>
            <person name="de Daruvar A."/>
            <person name="Despons L."/>
            <person name="Fabre E."/>
            <person name="Fairhead C."/>
            <person name="Ferry-Dumazet H."/>
            <person name="Groppi A."/>
            <person name="Hantraye F."/>
            <person name="Hennequin C."/>
            <person name="Jauniaux N."/>
            <person name="Joyet P."/>
            <person name="Kachouri R."/>
            <person name="Kerrest A."/>
            <person name="Koszul R."/>
            <person name="Lemaire M."/>
            <person name="Lesur I."/>
            <person name="Ma L."/>
            <person name="Muller H."/>
            <person name="Nicaud J.M."/>
            <person name="Nikolski M."/>
            <person name="Oztas S."/>
            <person name="Ozier-Kalogeropoulos O."/>
            <person name="Pellenz S."/>
            <person name="Potier S."/>
            <person name="Richard G.F."/>
            <person name="Straub M.L."/>
            <person name="Suleau A."/>
            <person name="Swennene D."/>
            <person name="Tekaia F."/>
            <person name="Wesolowski-Louvel M."/>
            <person name="Westhof E."/>
            <person name="Wirth B."/>
            <person name="Zeniou-Meyer M."/>
            <person name="Zivanovic I."/>
            <person name="Bolotin-Fukuhara M."/>
            <person name="Thierry A."/>
            <person name="Bouchier C."/>
            <person name="Caudron B."/>
            <person name="Scarpelli C."/>
            <person name="Gaillardin C."/>
            <person name="Weissenbach J."/>
            <person name="Wincker P."/>
            <person name="Souciet J.L."/>
        </authorList>
    </citation>
    <scope>NUCLEOTIDE SEQUENCE [LARGE SCALE GENOMIC DNA]</scope>
    <source>
        <strain evidence="3">ATCC 8585 / CBS 2359 / DSM 70799 / NBRC 1267 / NRRL Y-1140 / WM37</strain>
    </source>
</reference>
<accession>Q6CNR0</accession>
<dbReference type="GeneID" id="2894159"/>
<organism evidence="2 3">
    <name type="scientific">Kluyveromyces lactis (strain ATCC 8585 / CBS 2359 / DSM 70799 / NBRC 1267 / NRRL Y-1140 / WM37)</name>
    <name type="common">Yeast</name>
    <name type="synonym">Candida sphaerica</name>
    <dbReference type="NCBI Taxonomy" id="284590"/>
    <lineage>
        <taxon>Eukaryota</taxon>
        <taxon>Fungi</taxon>
        <taxon>Dikarya</taxon>
        <taxon>Ascomycota</taxon>
        <taxon>Saccharomycotina</taxon>
        <taxon>Saccharomycetes</taxon>
        <taxon>Saccharomycetales</taxon>
        <taxon>Saccharomycetaceae</taxon>
        <taxon>Kluyveromyces</taxon>
    </lineage>
</organism>
<sequence>MNDDEKARIARRKAKFSEQRRQELLDDPLKDKSLLSRSTADNETTVMMRLKTNQTVRDQMFVQIQELARSGNSDDEVIEHGLRKLREIIVSIYHSEKRNDEFMNSVKNVYIYSIEFYLGRRPVNWTKLVNILEAFVRKVSGVLECKEHGSALVLYEAIEQQQYGRSLQIIQGHEKQIWDPVLCRLIVKSCATDNFHLWFYALSKLDDKTFLYKFLITLPYHEQAVHTVLNIISRSYHQLTLAHITEFWFQSVPIAHLKDVISSRWTVNELNHGSIVKFRK</sequence>